<evidence type="ECO:0000256" key="1">
    <source>
        <dbReference type="SAM" id="MobiDB-lite"/>
    </source>
</evidence>
<dbReference type="PANTHER" id="PTHR15977:SF15">
    <property type="entry name" value="CILIA- AND FLAGELLA-ASSOCIATED PROTEIN 46"/>
    <property type="match status" value="1"/>
</dbReference>
<feature type="compositionally biased region" description="Basic residues" evidence="1">
    <location>
        <begin position="249"/>
        <end position="258"/>
    </location>
</feature>
<dbReference type="Proteomes" id="UP001209878">
    <property type="component" value="Unassembled WGS sequence"/>
</dbReference>
<comment type="caution">
    <text evidence="2">The sequence shown here is derived from an EMBL/GenBank/DDBJ whole genome shotgun (WGS) entry which is preliminary data.</text>
</comment>
<name>A0AAD9UKR6_RIDPI</name>
<feature type="compositionally biased region" description="Basic and acidic residues" evidence="1">
    <location>
        <begin position="388"/>
        <end position="419"/>
    </location>
</feature>
<accession>A0AAD9UKR6</accession>
<feature type="region of interest" description="Disordered" evidence="1">
    <location>
        <begin position="243"/>
        <end position="270"/>
    </location>
</feature>
<organism evidence="2 3">
    <name type="scientific">Ridgeia piscesae</name>
    <name type="common">Tubeworm</name>
    <dbReference type="NCBI Taxonomy" id="27915"/>
    <lineage>
        <taxon>Eukaryota</taxon>
        <taxon>Metazoa</taxon>
        <taxon>Spiralia</taxon>
        <taxon>Lophotrochozoa</taxon>
        <taxon>Annelida</taxon>
        <taxon>Polychaeta</taxon>
        <taxon>Sedentaria</taxon>
        <taxon>Canalipalpata</taxon>
        <taxon>Sabellida</taxon>
        <taxon>Siboglinidae</taxon>
        <taxon>Ridgeia</taxon>
    </lineage>
</organism>
<dbReference type="InterPro" id="IPR039586">
    <property type="entry name" value="CFAP46"/>
</dbReference>
<keyword evidence="3" id="KW-1185">Reference proteome</keyword>
<feature type="compositionally biased region" description="Polar residues" evidence="1">
    <location>
        <begin position="1059"/>
        <end position="1071"/>
    </location>
</feature>
<dbReference type="AlphaFoldDB" id="A0AAD9UKR6"/>
<evidence type="ECO:0000313" key="3">
    <source>
        <dbReference type="Proteomes" id="UP001209878"/>
    </source>
</evidence>
<dbReference type="PANTHER" id="PTHR15977">
    <property type="entry name" value="CILIA- AND FLAGELLA-ASSOCIATED PROTEIN 46"/>
    <property type="match status" value="1"/>
</dbReference>
<feature type="region of interest" description="Disordered" evidence="1">
    <location>
        <begin position="1049"/>
        <end position="1074"/>
    </location>
</feature>
<dbReference type="EMBL" id="JAODUO010000021">
    <property type="protein sequence ID" value="KAK2192880.1"/>
    <property type="molecule type" value="Genomic_DNA"/>
</dbReference>
<evidence type="ECO:0000313" key="2">
    <source>
        <dbReference type="EMBL" id="KAK2192880.1"/>
    </source>
</evidence>
<gene>
    <name evidence="2" type="ORF">NP493_21g08028</name>
</gene>
<reference evidence="2" key="1">
    <citation type="journal article" date="2023" name="Mol. Biol. Evol.">
        <title>Third-Generation Sequencing Reveals the Adaptive Role of the Epigenome in Three Deep-Sea Polychaetes.</title>
        <authorList>
            <person name="Perez M."/>
            <person name="Aroh O."/>
            <person name="Sun Y."/>
            <person name="Lan Y."/>
            <person name="Juniper S.K."/>
            <person name="Young C.R."/>
            <person name="Angers B."/>
            <person name="Qian P.Y."/>
        </authorList>
    </citation>
    <scope>NUCLEOTIDE SEQUENCE</scope>
    <source>
        <strain evidence="2">R07B-5</strain>
    </source>
</reference>
<proteinExistence type="predicted"/>
<feature type="compositionally biased region" description="Polar residues" evidence="1">
    <location>
        <begin position="259"/>
        <end position="269"/>
    </location>
</feature>
<dbReference type="GO" id="GO:0035082">
    <property type="term" value="P:axoneme assembly"/>
    <property type="evidence" value="ECO:0007669"/>
    <property type="project" value="InterPro"/>
</dbReference>
<feature type="region of interest" description="Disordered" evidence="1">
    <location>
        <begin position="388"/>
        <end position="427"/>
    </location>
</feature>
<feature type="region of interest" description="Disordered" evidence="1">
    <location>
        <begin position="45"/>
        <end position="66"/>
    </location>
</feature>
<sequence>MLAARHYWNTCLPLIRQKLERELLKEPLTLILQCIANTMDRNKYKRAKDDDESDSDAVSHQASVEAADKPADGAVVKKNDATLCGAVEDDLTLVAYMYGLLFQCYADKSKWQEGLEVMDQAITNMPKTNHRLLIFKHLVVVKATLAMDVTSSILRFKDESEDSLASMWRKVALSSSDHSSQMLAYQSAIEALTLKRDDWLKVDLLIEFGQWLYCNEFPLEDATDQFHWAVDILLNMRLQTEKEDQGPKVKSRKSRKSNIHSSVSKLSKTSHNDAVKKMSVDMGMVKSGPVVESSKTSIVSDTESSLTTDLIPTEKKITIGSVLTNTAMTLSELCDVRQLEVLLQLHTLLAEVTGTSSPHHASYCLLAHACLMRLWQVSVQSSSPYLKDLPKKDAEPMGKGSAKKDKGKKDVKEKEVVKEKPKRKGPLDALPASVEEWAVYDVPDEVIEAFKLEALKTSGININTFTKPSLTLVTLNVLVDLLKRLCLSHLTLPVLAMEDLLARDLVKSAPLKSLIHLRAMEVCIGLNLMSGVNFHQPLANYKLNEMDQAKAREEAAQWRDRQKQIQKEELRMQSSMTNLRKKEESKDKAKLEVKPTSTVHLGRKVGAILLRDVWTDTAEVLLHMALYQSARELLNEAYLSATAFDDKPLVARILYLFAKLSYAEAQYGQVVNLCLEAQRKYDGEEMFWYETTVLMVDGVLKDDTLEATEQTMKATRIVKYALDVFAEILRTRPNRRDVIGFIIAKLEAKLATVQQALIRQQQPPLGTNMELVSKACKELRDAADKLLNLGYYHNTVECLKDEAQLFIMLAHQQVAALVAQKHEYYIEALQCLEEALTICEAQLYNFQGLLEATEMRSSSTTDTALWGADEHLGRNPPWGKGPRGEPKGFPWVDVRRRGRDLFLLRRGRDPSYCGLMQEERKGSFLLWVDVEERKGSFLLRRGRNSPGDMSAGLLLLQVVEDVIQETPTYTPMEQKWEDLTKTMADRILVELASAHLLAADITELKARALLDTGHCLRLLYQLHTPDPSAQWNANLLNLQRVPEPHLEDVAEENEEGQGDTPSAATIESLTTPKDREKFTRIINAAKV</sequence>
<protein>
    <submittedName>
        <fullName evidence="2">Uncharacterized protein</fullName>
    </submittedName>
</protein>
<dbReference type="GO" id="GO:0060294">
    <property type="term" value="P:cilium movement involved in cell motility"/>
    <property type="evidence" value="ECO:0007669"/>
    <property type="project" value="InterPro"/>
</dbReference>